<dbReference type="InterPro" id="IPR043019">
    <property type="entry name" value="GrlR_sf"/>
</dbReference>
<dbReference type="Gene3D" id="2.40.128.380">
    <property type="entry name" value="T3SS negative regulator GrlR"/>
    <property type="match status" value="1"/>
</dbReference>
<dbReference type="RefSeq" id="WP_081075305.1">
    <property type="nucleotide sequence ID" value="NZ_JAWRKY010000001.1"/>
</dbReference>
<gene>
    <name evidence="1" type="ORF">SB593_25560</name>
</gene>
<proteinExistence type="predicted"/>
<sequence length="114" mass="11685">MLENGHYKVDFGASLPGAGGLVKLDDGVITGHDDQYRYEGTYEVVGTQITAHLTVSAYAANAVSVFGTPGGQFTLDLKGQVVPGGFSLAGPSPFGGPGIVITGRHLPTIKLGVI</sequence>
<dbReference type="Proteomes" id="UP001304467">
    <property type="component" value="Unassembled WGS sequence"/>
</dbReference>
<name>A0ABU5WTG3_9BURK</name>
<accession>A0ABU5WTG3</accession>
<evidence type="ECO:0000313" key="2">
    <source>
        <dbReference type="Proteomes" id="UP001304467"/>
    </source>
</evidence>
<protein>
    <submittedName>
        <fullName evidence="1">GrlR family regulatory protein</fullName>
    </submittedName>
</protein>
<keyword evidence="2" id="KW-1185">Reference proteome</keyword>
<evidence type="ECO:0000313" key="1">
    <source>
        <dbReference type="EMBL" id="MEB2582316.1"/>
    </source>
</evidence>
<dbReference type="EMBL" id="JAWRLE010000049">
    <property type="protein sequence ID" value="MEB2582316.1"/>
    <property type="molecule type" value="Genomic_DNA"/>
</dbReference>
<organism evidence="1 2">
    <name type="scientific">Burkholderia anthinoferrum</name>
    <dbReference type="NCBI Taxonomy" id="3090833"/>
    <lineage>
        <taxon>Bacteria</taxon>
        <taxon>Pseudomonadati</taxon>
        <taxon>Pseudomonadota</taxon>
        <taxon>Betaproteobacteria</taxon>
        <taxon>Burkholderiales</taxon>
        <taxon>Burkholderiaceae</taxon>
        <taxon>Burkholderia</taxon>
    </lineage>
</organism>
<comment type="caution">
    <text evidence="1">The sequence shown here is derived from an EMBL/GenBank/DDBJ whole genome shotgun (WGS) entry which is preliminary data.</text>
</comment>
<reference evidence="1 2" key="1">
    <citation type="journal article" date="2023" name="Front. Microbiol.">
        <title>Genomic analyses of Burkholderia respiratory isolates indicates two evolutionarily distinct B. anthina clades.</title>
        <authorList>
            <person name="Pham A."/>
            <person name="Volmer J.G."/>
            <person name="Chambers D.C."/>
            <person name="Smith D.J."/>
            <person name="Reid D.W."/>
            <person name="Burr L."/>
            <person name="Wells T.J."/>
        </authorList>
    </citation>
    <scope>NUCLEOTIDE SEQUENCE [LARGE SCALE GENOMIC DNA]</scope>
    <source>
        <strain evidence="1 2">BCCIQ07A</strain>
    </source>
</reference>